<feature type="domain" description="YhfM-like" evidence="1">
    <location>
        <begin position="189"/>
        <end position="266"/>
    </location>
</feature>
<accession>A0ABW6JX14</accession>
<dbReference type="EMBL" id="JBIACJ010000004">
    <property type="protein sequence ID" value="MFE8696434.1"/>
    <property type="molecule type" value="Genomic_DNA"/>
</dbReference>
<dbReference type="PROSITE" id="PS51257">
    <property type="entry name" value="PROKAR_LIPOPROTEIN"/>
    <property type="match status" value="1"/>
</dbReference>
<evidence type="ECO:0000313" key="2">
    <source>
        <dbReference type="EMBL" id="MFE8696434.1"/>
    </source>
</evidence>
<dbReference type="InterPro" id="IPR058780">
    <property type="entry name" value="YhfM-like_dom"/>
</dbReference>
<sequence>MKKISRFILFLLIGAVITGCNKENTSDQVVEEPHLSGYVTNKDENRILVVSPIAQDFSENGGVKEYYDAAWVGNVTIDVEIGGRVEVWFDGGVNESYPKQGSARKISVIPSESPNNAKMNESEAIKKAIEQFQLVDDQAFIKVKHVNYNKETSTWEIQINEESIQIHEKSAIVKVYKMKSFSEVIEDSLITFADPKVVKSFSTSFKNAKKESGIVNIVDPDYTVELKNESYFLWISAEHGTIMYKNDTHHIYTLSKKATKMIYGLLN</sequence>
<proteinExistence type="predicted"/>
<dbReference type="Pfam" id="PF26353">
    <property type="entry name" value="YhfM"/>
    <property type="match status" value="1"/>
</dbReference>
<organism evidence="2 3">
    <name type="scientific">Cytobacillus mangrovibacter</name>
    <dbReference type="NCBI Taxonomy" id="3299024"/>
    <lineage>
        <taxon>Bacteria</taxon>
        <taxon>Bacillati</taxon>
        <taxon>Bacillota</taxon>
        <taxon>Bacilli</taxon>
        <taxon>Bacillales</taxon>
        <taxon>Bacillaceae</taxon>
        <taxon>Cytobacillus</taxon>
    </lineage>
</organism>
<comment type="caution">
    <text evidence="2">The sequence shown here is derived from an EMBL/GenBank/DDBJ whole genome shotgun (WGS) entry which is preliminary data.</text>
</comment>
<dbReference type="Proteomes" id="UP001601058">
    <property type="component" value="Unassembled WGS sequence"/>
</dbReference>
<keyword evidence="3" id="KW-1185">Reference proteome</keyword>
<gene>
    <name evidence="2" type="ORF">ACFYKT_08800</name>
</gene>
<evidence type="ECO:0000313" key="3">
    <source>
        <dbReference type="Proteomes" id="UP001601058"/>
    </source>
</evidence>
<dbReference type="RefSeq" id="WP_389218412.1">
    <property type="nucleotide sequence ID" value="NZ_JBIACJ010000004.1"/>
</dbReference>
<reference evidence="2 3" key="1">
    <citation type="submission" date="2024-08" db="EMBL/GenBank/DDBJ databases">
        <title>Two novel Cytobacillus novel species.</title>
        <authorList>
            <person name="Liu G."/>
        </authorList>
    </citation>
    <scope>NUCLEOTIDE SEQUENCE [LARGE SCALE GENOMIC DNA]</scope>
    <source>
        <strain evidence="2 3">FJAT-53684</strain>
    </source>
</reference>
<protein>
    <submittedName>
        <fullName evidence="2">YobA family protein</fullName>
    </submittedName>
</protein>
<evidence type="ECO:0000259" key="1">
    <source>
        <dbReference type="Pfam" id="PF26353"/>
    </source>
</evidence>
<dbReference type="InterPro" id="IPR021598">
    <property type="entry name" value="DUF3221"/>
</dbReference>
<dbReference type="Pfam" id="PF11518">
    <property type="entry name" value="DUF3221"/>
    <property type="match status" value="1"/>
</dbReference>
<name>A0ABW6JX14_9BACI</name>